<protein>
    <submittedName>
        <fullName evidence="2">Uncharacterized protein</fullName>
    </submittedName>
</protein>
<evidence type="ECO:0000313" key="3">
    <source>
        <dbReference type="Proteomes" id="UP001335648"/>
    </source>
</evidence>
<feature type="region of interest" description="Disordered" evidence="1">
    <location>
        <begin position="1"/>
        <end position="51"/>
    </location>
</feature>
<sequence length="72" mass="8444">MELEEDNLAAMPLQATRRQRRQEDMELEEDNLAAMPLQATRRQSDRQEDMELQEVNLAVPAEEEQQLLPTHI</sequence>
<gene>
    <name evidence="2" type="ORF">CesoFtcFv8_003070</name>
</gene>
<dbReference type="EMBL" id="JAULUE010002047">
    <property type="protein sequence ID" value="KAK5913273.1"/>
    <property type="molecule type" value="Genomic_DNA"/>
</dbReference>
<accession>A0AAN8D6J1</accession>
<evidence type="ECO:0000256" key="1">
    <source>
        <dbReference type="SAM" id="MobiDB-lite"/>
    </source>
</evidence>
<proteinExistence type="predicted"/>
<organism evidence="2 3">
    <name type="scientific">Champsocephalus esox</name>
    <name type="common">pike icefish</name>
    <dbReference type="NCBI Taxonomy" id="159716"/>
    <lineage>
        <taxon>Eukaryota</taxon>
        <taxon>Metazoa</taxon>
        <taxon>Chordata</taxon>
        <taxon>Craniata</taxon>
        <taxon>Vertebrata</taxon>
        <taxon>Euteleostomi</taxon>
        <taxon>Actinopterygii</taxon>
        <taxon>Neopterygii</taxon>
        <taxon>Teleostei</taxon>
        <taxon>Neoteleostei</taxon>
        <taxon>Acanthomorphata</taxon>
        <taxon>Eupercaria</taxon>
        <taxon>Perciformes</taxon>
        <taxon>Notothenioidei</taxon>
        <taxon>Channichthyidae</taxon>
        <taxon>Champsocephalus</taxon>
    </lineage>
</organism>
<reference evidence="2 3" key="1">
    <citation type="journal article" date="2023" name="Mol. Biol. Evol.">
        <title>Genomics of Secondarily Temperate Adaptation in the Only Non-Antarctic Icefish.</title>
        <authorList>
            <person name="Rivera-Colon A.G."/>
            <person name="Rayamajhi N."/>
            <person name="Minhas B.F."/>
            <person name="Madrigal G."/>
            <person name="Bilyk K.T."/>
            <person name="Yoon V."/>
            <person name="Hune M."/>
            <person name="Gregory S."/>
            <person name="Cheng C.H.C."/>
            <person name="Catchen J.M."/>
        </authorList>
    </citation>
    <scope>NUCLEOTIDE SEQUENCE [LARGE SCALE GENOMIC DNA]</scope>
    <source>
        <strain evidence="2">JC2023a</strain>
    </source>
</reference>
<dbReference type="Proteomes" id="UP001335648">
    <property type="component" value="Unassembled WGS sequence"/>
</dbReference>
<name>A0AAN8D6J1_9TELE</name>
<comment type="caution">
    <text evidence="2">The sequence shown here is derived from an EMBL/GenBank/DDBJ whole genome shotgun (WGS) entry which is preliminary data.</text>
</comment>
<evidence type="ECO:0000313" key="2">
    <source>
        <dbReference type="EMBL" id="KAK5913273.1"/>
    </source>
</evidence>
<dbReference type="AlphaFoldDB" id="A0AAN8D6J1"/>
<keyword evidence="3" id="KW-1185">Reference proteome</keyword>